<dbReference type="PANTHER" id="PTHR30308">
    <property type="entry name" value="TMRNA-BINDING COMPONENT OF TRANS-TRANSLATION TAGGING COMPLEX"/>
    <property type="match status" value="1"/>
</dbReference>
<dbReference type="InterPro" id="IPR023620">
    <property type="entry name" value="SmpB"/>
</dbReference>
<accession>A0A850PAW6</accession>
<keyword evidence="2 3" id="KW-0694">RNA-binding</keyword>
<proteinExistence type="inferred from homology"/>
<dbReference type="CDD" id="cd09294">
    <property type="entry name" value="SmpB"/>
    <property type="match status" value="1"/>
</dbReference>
<dbReference type="GO" id="GO:0003723">
    <property type="term" value="F:RNA binding"/>
    <property type="evidence" value="ECO:0007669"/>
    <property type="project" value="UniProtKB-UniRule"/>
</dbReference>
<dbReference type="InterPro" id="IPR000037">
    <property type="entry name" value="SsrA-bd_prot"/>
</dbReference>
<dbReference type="AlphaFoldDB" id="A0A850PAW6"/>
<dbReference type="Gene3D" id="2.40.280.10">
    <property type="match status" value="1"/>
</dbReference>
<dbReference type="SUPFAM" id="SSF74982">
    <property type="entry name" value="Small protein B (SmpB)"/>
    <property type="match status" value="1"/>
</dbReference>
<evidence type="ECO:0000256" key="1">
    <source>
        <dbReference type="ARBA" id="ARBA00022490"/>
    </source>
</evidence>
<organism evidence="4 5">
    <name type="scientific">Ameyamaea chiangmaiensis</name>
    <dbReference type="NCBI Taxonomy" id="442969"/>
    <lineage>
        <taxon>Bacteria</taxon>
        <taxon>Pseudomonadati</taxon>
        <taxon>Pseudomonadota</taxon>
        <taxon>Alphaproteobacteria</taxon>
        <taxon>Acetobacterales</taxon>
        <taxon>Acetobacteraceae</taxon>
        <taxon>Ameyamaea</taxon>
    </lineage>
</organism>
<dbReference type="GO" id="GO:0070929">
    <property type="term" value="P:trans-translation"/>
    <property type="evidence" value="ECO:0007669"/>
    <property type="project" value="UniProtKB-UniRule"/>
</dbReference>
<evidence type="ECO:0000256" key="2">
    <source>
        <dbReference type="ARBA" id="ARBA00022884"/>
    </source>
</evidence>
<dbReference type="GO" id="GO:0070930">
    <property type="term" value="P:trans-translation-dependent protein tagging"/>
    <property type="evidence" value="ECO:0007669"/>
    <property type="project" value="TreeGrafter"/>
</dbReference>
<dbReference type="RefSeq" id="WP_176612087.1">
    <property type="nucleotide sequence ID" value="NZ_JABXXR010000002.1"/>
</dbReference>
<sequence length="163" mass="18290">MAAKSKSGLIAHGIAAQNRKGRFNYSIDETVEAGIVLKGPEVKSLRLGRAMITEAFAGERDGELWLFNAYIPEYQSGVLSRFDTRAPRKLLLHKKQVAHFLGAVTRDGASLVPLDIHFNQRGVAKLTLGLGRGRKKEDKRHAIAERDWQRDKARLMRNKGRDD</sequence>
<comment type="subcellular location">
    <subcellularLocation>
        <location evidence="3">Cytoplasm</location>
    </subcellularLocation>
    <text evidence="3">The tmRNA-SmpB complex associates with stalled 70S ribosomes.</text>
</comment>
<keyword evidence="5" id="KW-1185">Reference proteome</keyword>
<evidence type="ECO:0000256" key="3">
    <source>
        <dbReference type="HAMAP-Rule" id="MF_00023"/>
    </source>
</evidence>
<comment type="similarity">
    <text evidence="3">Belongs to the SmpB family.</text>
</comment>
<dbReference type="Pfam" id="PF01668">
    <property type="entry name" value="SmpB"/>
    <property type="match status" value="1"/>
</dbReference>
<keyword evidence="1 3" id="KW-0963">Cytoplasm</keyword>
<dbReference type="PANTHER" id="PTHR30308:SF2">
    <property type="entry name" value="SSRA-BINDING PROTEIN"/>
    <property type="match status" value="1"/>
</dbReference>
<gene>
    <name evidence="3 4" type="primary">smpB</name>
    <name evidence="4" type="ORF">HUK82_00585</name>
</gene>
<comment type="function">
    <text evidence="3">Required for rescue of stalled ribosomes mediated by trans-translation. Binds to transfer-messenger RNA (tmRNA), required for stable association of tmRNA with ribosomes. tmRNA and SmpB together mimic tRNA shape, replacing the anticodon stem-loop with SmpB. tmRNA is encoded by the ssrA gene; the 2 termini fold to resemble tRNA(Ala) and it encodes a 'tag peptide', a short internal open reading frame. During trans-translation Ala-aminoacylated tmRNA acts like a tRNA, entering the A-site of stalled ribosomes, displacing the stalled mRNA. The ribosome then switches to translate the ORF on the tmRNA; the nascent peptide is terminated with the 'tag peptide' encoded by the tmRNA and targeted for degradation. The ribosome is freed to recommence translation, which seems to be the essential function of trans-translation.</text>
</comment>
<dbReference type="InterPro" id="IPR020081">
    <property type="entry name" value="SsrA-bd_prot_CS"/>
</dbReference>
<dbReference type="Proteomes" id="UP000585665">
    <property type="component" value="Unassembled WGS sequence"/>
</dbReference>
<dbReference type="HAMAP" id="MF_00023">
    <property type="entry name" value="SmpB"/>
    <property type="match status" value="1"/>
</dbReference>
<dbReference type="NCBIfam" id="NF003843">
    <property type="entry name" value="PRK05422.1"/>
    <property type="match status" value="1"/>
</dbReference>
<dbReference type="EMBL" id="JABXXR010000002">
    <property type="protein sequence ID" value="NVN39062.1"/>
    <property type="molecule type" value="Genomic_DNA"/>
</dbReference>
<dbReference type="NCBIfam" id="TIGR00086">
    <property type="entry name" value="smpB"/>
    <property type="match status" value="1"/>
</dbReference>
<protein>
    <recommendedName>
        <fullName evidence="3">SsrA-binding protein</fullName>
    </recommendedName>
    <alternativeName>
        <fullName evidence="3">Small protein B</fullName>
    </alternativeName>
</protein>
<reference evidence="4 5" key="1">
    <citation type="submission" date="2020-06" db="EMBL/GenBank/DDBJ databases">
        <title>Description of novel acetic acid bacteria.</title>
        <authorList>
            <person name="Sombolestani A."/>
        </authorList>
    </citation>
    <scope>NUCLEOTIDE SEQUENCE [LARGE SCALE GENOMIC DNA]</scope>
    <source>
        <strain evidence="4 5">LMG 27010</strain>
    </source>
</reference>
<dbReference type="GO" id="GO:0005829">
    <property type="term" value="C:cytosol"/>
    <property type="evidence" value="ECO:0007669"/>
    <property type="project" value="TreeGrafter"/>
</dbReference>
<name>A0A850PAW6_9PROT</name>
<comment type="caution">
    <text evidence="4">The sequence shown here is derived from an EMBL/GenBank/DDBJ whole genome shotgun (WGS) entry which is preliminary data.</text>
</comment>
<evidence type="ECO:0000313" key="4">
    <source>
        <dbReference type="EMBL" id="NVN39062.1"/>
    </source>
</evidence>
<dbReference type="PROSITE" id="PS01317">
    <property type="entry name" value="SSRP"/>
    <property type="match status" value="1"/>
</dbReference>
<evidence type="ECO:0000313" key="5">
    <source>
        <dbReference type="Proteomes" id="UP000585665"/>
    </source>
</evidence>